<dbReference type="EMBL" id="JBBPEH010000010">
    <property type="protein sequence ID" value="KAK7533225.1"/>
    <property type="molecule type" value="Genomic_DNA"/>
</dbReference>
<gene>
    <name evidence="3" type="ORF">J3D65DRAFT_75212</name>
</gene>
<dbReference type="Proteomes" id="UP001360953">
    <property type="component" value="Unassembled WGS sequence"/>
</dbReference>
<protein>
    <submittedName>
        <fullName evidence="3">Uncharacterized protein</fullName>
    </submittedName>
</protein>
<reference evidence="3 4" key="1">
    <citation type="submission" date="2024-04" db="EMBL/GenBank/DDBJ databases">
        <title>Phyllosticta paracitricarpa is synonymous to the EU quarantine fungus P. citricarpa based on phylogenomic analyses.</title>
        <authorList>
            <consortium name="Lawrence Berkeley National Laboratory"/>
            <person name="Van ingen-buijs V.A."/>
            <person name="Van westerhoven A.C."/>
            <person name="Haridas S."/>
            <person name="Skiadas P."/>
            <person name="Martin F."/>
            <person name="Groenewald J.Z."/>
            <person name="Crous P.W."/>
            <person name="Seidl M.F."/>
        </authorList>
    </citation>
    <scope>NUCLEOTIDE SEQUENCE [LARGE SCALE GENOMIC DNA]</scope>
    <source>
        <strain evidence="3 4">CPC 17464</strain>
    </source>
</reference>
<accession>A0ABR1LEW9</accession>
<evidence type="ECO:0000313" key="3">
    <source>
        <dbReference type="EMBL" id="KAK7533225.1"/>
    </source>
</evidence>
<sequence length="196" mass="22510">MPGPQSQECSPGVARSRQEGNHKRSNIPLNDSRRNDLADKKRKKEEKRRPQSHQSGRRRAGCIHAAPLSHRNEPCFRHPSQDRKEKQERVMTRKTKKEEGKLFYAQTPRIPSLGMLSSRSFTPTVLSQTKQRRDQQARKTSAWGTAETPGNAATTRNRMYTFWGVVLCGVLSRVYFLFWSGRCRSLGAAVLFLQRE</sequence>
<evidence type="ECO:0000256" key="1">
    <source>
        <dbReference type="SAM" id="MobiDB-lite"/>
    </source>
</evidence>
<evidence type="ECO:0000256" key="2">
    <source>
        <dbReference type="SAM" id="Phobius"/>
    </source>
</evidence>
<feature type="region of interest" description="Disordered" evidence="1">
    <location>
        <begin position="1"/>
        <end position="94"/>
    </location>
</feature>
<dbReference type="RefSeq" id="XP_066652618.1">
    <property type="nucleotide sequence ID" value="XM_066804148.1"/>
</dbReference>
<keyword evidence="2" id="KW-0472">Membrane</keyword>
<organism evidence="3 4">
    <name type="scientific">Phyllosticta citribraziliensis</name>
    <dbReference type="NCBI Taxonomy" id="989973"/>
    <lineage>
        <taxon>Eukaryota</taxon>
        <taxon>Fungi</taxon>
        <taxon>Dikarya</taxon>
        <taxon>Ascomycota</taxon>
        <taxon>Pezizomycotina</taxon>
        <taxon>Dothideomycetes</taxon>
        <taxon>Dothideomycetes incertae sedis</taxon>
        <taxon>Botryosphaeriales</taxon>
        <taxon>Phyllostictaceae</taxon>
        <taxon>Phyllosticta</taxon>
    </lineage>
</organism>
<dbReference type="GeneID" id="92037054"/>
<feature type="region of interest" description="Disordered" evidence="1">
    <location>
        <begin position="124"/>
        <end position="150"/>
    </location>
</feature>
<name>A0ABR1LEW9_9PEZI</name>
<keyword evidence="4" id="KW-1185">Reference proteome</keyword>
<feature type="transmembrane region" description="Helical" evidence="2">
    <location>
        <begin position="160"/>
        <end position="178"/>
    </location>
</feature>
<comment type="caution">
    <text evidence="3">The sequence shown here is derived from an EMBL/GenBank/DDBJ whole genome shotgun (WGS) entry which is preliminary data.</text>
</comment>
<keyword evidence="2" id="KW-0812">Transmembrane</keyword>
<feature type="compositionally biased region" description="Basic and acidic residues" evidence="1">
    <location>
        <begin position="70"/>
        <end position="94"/>
    </location>
</feature>
<keyword evidence="2" id="KW-1133">Transmembrane helix</keyword>
<evidence type="ECO:0000313" key="4">
    <source>
        <dbReference type="Proteomes" id="UP001360953"/>
    </source>
</evidence>
<proteinExistence type="predicted"/>